<evidence type="ECO:0000256" key="4">
    <source>
        <dbReference type="SAM" id="Coils"/>
    </source>
</evidence>
<dbReference type="Proteomes" id="UP000179153">
    <property type="component" value="Unassembled WGS sequence"/>
</dbReference>
<dbReference type="SMART" id="SM00490">
    <property type="entry name" value="HELICc"/>
    <property type="match status" value="1"/>
</dbReference>
<dbReference type="PROSITE" id="PS50151">
    <property type="entry name" value="UVR"/>
    <property type="match status" value="1"/>
</dbReference>
<accession>A0A1G2HEY3</accession>
<comment type="similarity">
    <text evidence="1">Belongs to the UvrB family.</text>
</comment>
<reference evidence="7 8" key="1">
    <citation type="journal article" date="2016" name="Nat. Commun.">
        <title>Thousands of microbial genomes shed light on interconnected biogeochemical processes in an aquifer system.</title>
        <authorList>
            <person name="Anantharaman K."/>
            <person name="Brown C.T."/>
            <person name="Hug L.A."/>
            <person name="Sharon I."/>
            <person name="Castelle C.J."/>
            <person name="Probst A.J."/>
            <person name="Thomas B.C."/>
            <person name="Singh A."/>
            <person name="Wilkins M.J."/>
            <person name="Karaoz U."/>
            <person name="Brodie E.L."/>
            <person name="Williams K.H."/>
            <person name="Hubbard S.S."/>
            <person name="Banfield J.F."/>
        </authorList>
    </citation>
    <scope>NUCLEOTIDE SEQUENCE [LARGE SCALE GENOMIC DNA]</scope>
</reference>
<evidence type="ECO:0000256" key="1">
    <source>
        <dbReference type="ARBA" id="ARBA00008533"/>
    </source>
</evidence>
<proteinExistence type="inferred from homology"/>
<evidence type="ECO:0000313" key="8">
    <source>
        <dbReference type="Proteomes" id="UP000179153"/>
    </source>
</evidence>
<dbReference type="EMBL" id="MHOI01000031">
    <property type="protein sequence ID" value="OGZ61047.1"/>
    <property type="molecule type" value="Genomic_DNA"/>
</dbReference>
<dbReference type="InterPro" id="IPR036876">
    <property type="entry name" value="UVR_dom_sf"/>
</dbReference>
<dbReference type="STRING" id="1802163.A2932_01025"/>
<evidence type="ECO:0000256" key="3">
    <source>
        <dbReference type="ARBA" id="ARBA00029504"/>
    </source>
</evidence>
<dbReference type="Pfam" id="PF02151">
    <property type="entry name" value="UVR"/>
    <property type="match status" value="1"/>
</dbReference>
<organism evidence="7 8">
    <name type="scientific">Candidatus Spechtbacteria bacterium RIFCSPLOWO2_01_FULL_46_10</name>
    <dbReference type="NCBI Taxonomy" id="1802163"/>
    <lineage>
        <taxon>Bacteria</taxon>
        <taxon>Candidatus Spechtiibacteriota</taxon>
    </lineage>
</organism>
<dbReference type="GO" id="GO:0005524">
    <property type="term" value="F:ATP binding"/>
    <property type="evidence" value="ECO:0007669"/>
    <property type="project" value="InterPro"/>
</dbReference>
<evidence type="ECO:0000259" key="5">
    <source>
        <dbReference type="PROSITE" id="PS50151"/>
    </source>
</evidence>
<dbReference type="GO" id="GO:0016887">
    <property type="term" value="F:ATP hydrolysis activity"/>
    <property type="evidence" value="ECO:0007669"/>
    <property type="project" value="InterPro"/>
</dbReference>
<gene>
    <name evidence="7" type="ORF">A2932_01025</name>
</gene>
<feature type="coiled-coil region" evidence="4">
    <location>
        <begin position="331"/>
        <end position="365"/>
    </location>
</feature>
<comment type="caution">
    <text evidence="7">The sequence shown here is derived from an EMBL/GenBank/DDBJ whole genome shotgun (WGS) entry which is preliminary data.</text>
</comment>
<keyword evidence="4" id="KW-0175">Coiled coil</keyword>
<dbReference type="GO" id="GO:0003677">
    <property type="term" value="F:DNA binding"/>
    <property type="evidence" value="ECO:0007669"/>
    <property type="project" value="InterPro"/>
</dbReference>
<dbReference type="InterPro" id="IPR027417">
    <property type="entry name" value="P-loop_NTPase"/>
</dbReference>
<dbReference type="SUPFAM" id="SSF46600">
    <property type="entry name" value="C-terminal UvrC-binding domain of UvrB"/>
    <property type="match status" value="1"/>
</dbReference>
<evidence type="ECO:0000313" key="7">
    <source>
        <dbReference type="EMBL" id="OGZ61047.1"/>
    </source>
</evidence>
<dbReference type="InterPro" id="IPR004807">
    <property type="entry name" value="UvrB"/>
</dbReference>
<name>A0A1G2HEY3_9BACT</name>
<dbReference type="PANTHER" id="PTHR24029">
    <property type="entry name" value="UVRABC SYSTEM PROTEIN B"/>
    <property type="match status" value="1"/>
</dbReference>
<dbReference type="InterPro" id="IPR001650">
    <property type="entry name" value="Helicase_C-like"/>
</dbReference>
<dbReference type="Gene3D" id="3.40.50.300">
    <property type="entry name" value="P-loop containing nucleotide triphosphate hydrolases"/>
    <property type="match status" value="2"/>
</dbReference>
<protein>
    <recommendedName>
        <fullName evidence="3">UvrABC system protein B</fullName>
    </recommendedName>
</protein>
<dbReference type="InterPro" id="IPR024759">
    <property type="entry name" value="UvrB_YAD/RRR_dom"/>
</dbReference>
<dbReference type="GO" id="GO:0006289">
    <property type="term" value="P:nucleotide-excision repair"/>
    <property type="evidence" value="ECO:0007669"/>
    <property type="project" value="InterPro"/>
</dbReference>
<dbReference type="SUPFAM" id="SSF52540">
    <property type="entry name" value="P-loop containing nucleoside triphosphate hydrolases"/>
    <property type="match status" value="1"/>
</dbReference>
<dbReference type="Gene3D" id="4.10.860.10">
    <property type="entry name" value="UVR domain"/>
    <property type="match status" value="1"/>
</dbReference>
<dbReference type="GO" id="GO:0009380">
    <property type="term" value="C:excinuclease repair complex"/>
    <property type="evidence" value="ECO:0007669"/>
    <property type="project" value="InterPro"/>
</dbReference>
<dbReference type="AlphaFoldDB" id="A0A1G2HEY3"/>
<dbReference type="Pfam" id="PF00271">
    <property type="entry name" value="Helicase_C"/>
    <property type="match status" value="1"/>
</dbReference>
<evidence type="ECO:0000259" key="6">
    <source>
        <dbReference type="PROSITE" id="PS51194"/>
    </source>
</evidence>
<sequence>MIRNIGYCSGIENYSRHLEFRDEGSPPFTLLNYMPKDFLTIIDESHMTIPQIRGMYAGDRARKQTLIDYGFRLPSAIDNRPLKFEEFNERVRQTICMSATPNEYELEKAHMNNDEFQNPNVKSISKSKCQKQSRGVIEQLVRPTGLLDPVIEVRGTKKQMENAVAEIKQETTAGNRTLVVTITKRLAEDIAEYLAEEGLRVNYIHSDIHTLDRPVIMNKLRRGDFDALVGINLLREGLDLPEVSLVIIFDADKEGFLRNETTLLQTMGRAARHERGRVVMYADKITGSMRAAMNETERRREIQRKFNEEHSIVPRGISKALRELPDELLAKEKEKEQGELARMSAHELEREMKRAAKTMDFERAARLRDELKKLQ</sequence>
<dbReference type="Pfam" id="PF12344">
    <property type="entry name" value="UvrB"/>
    <property type="match status" value="1"/>
</dbReference>
<dbReference type="InterPro" id="IPR001943">
    <property type="entry name" value="UVR_dom"/>
</dbReference>
<feature type="domain" description="UVR" evidence="5">
    <location>
        <begin position="342"/>
        <end position="375"/>
    </location>
</feature>
<feature type="domain" description="Helicase C-terminal" evidence="6">
    <location>
        <begin position="159"/>
        <end position="325"/>
    </location>
</feature>
<dbReference type="PANTHER" id="PTHR24029:SF0">
    <property type="entry name" value="UVRABC SYSTEM PROTEIN B"/>
    <property type="match status" value="1"/>
</dbReference>
<comment type="subunit">
    <text evidence="2">Forms a heterotetramer with UvrA during the search for lesions. Interacts with UvrC in an incision complex.</text>
</comment>
<dbReference type="PROSITE" id="PS51194">
    <property type="entry name" value="HELICASE_CTER"/>
    <property type="match status" value="1"/>
</dbReference>
<evidence type="ECO:0000256" key="2">
    <source>
        <dbReference type="ARBA" id="ARBA00026033"/>
    </source>
</evidence>